<protein>
    <submittedName>
        <fullName evidence="1">Uncharacterized protein</fullName>
    </submittedName>
</protein>
<dbReference type="Proteomes" id="UP000799766">
    <property type="component" value="Unassembled WGS sequence"/>
</dbReference>
<accession>A0A6A6PCK3</accession>
<organism evidence="1 2">
    <name type="scientific">Lineolata rhizophorae</name>
    <dbReference type="NCBI Taxonomy" id="578093"/>
    <lineage>
        <taxon>Eukaryota</taxon>
        <taxon>Fungi</taxon>
        <taxon>Dikarya</taxon>
        <taxon>Ascomycota</taxon>
        <taxon>Pezizomycotina</taxon>
        <taxon>Dothideomycetes</taxon>
        <taxon>Dothideomycetes incertae sedis</taxon>
        <taxon>Lineolatales</taxon>
        <taxon>Lineolataceae</taxon>
        <taxon>Lineolata</taxon>
    </lineage>
</organism>
<evidence type="ECO:0000313" key="1">
    <source>
        <dbReference type="EMBL" id="KAF2461715.1"/>
    </source>
</evidence>
<evidence type="ECO:0000313" key="2">
    <source>
        <dbReference type="Proteomes" id="UP000799766"/>
    </source>
</evidence>
<name>A0A6A6PCK3_9PEZI</name>
<keyword evidence="2" id="KW-1185">Reference proteome</keyword>
<gene>
    <name evidence="1" type="ORF">BDY21DRAFT_333028</name>
</gene>
<sequence>MVGHLVAFLPPPPAPAARSCPITQSAGGLAAARAVRGSTQVVTSLSTAARSPLAGRPVTRRACTRPRPAANPCSSSRRSFARRLPGESERLLHMYCVGTYLPPDPLISGCICLCRRPRRGCYCVTIAGLLTALTAVSSRATGQPFGLQTGNSSVVPRRRTAPH</sequence>
<dbReference type="AlphaFoldDB" id="A0A6A6PCK3"/>
<proteinExistence type="predicted"/>
<dbReference type="EMBL" id="MU001671">
    <property type="protein sequence ID" value="KAF2461715.1"/>
    <property type="molecule type" value="Genomic_DNA"/>
</dbReference>
<reference evidence="1" key="1">
    <citation type="journal article" date="2020" name="Stud. Mycol.">
        <title>101 Dothideomycetes genomes: a test case for predicting lifestyles and emergence of pathogens.</title>
        <authorList>
            <person name="Haridas S."/>
            <person name="Albert R."/>
            <person name="Binder M."/>
            <person name="Bloem J."/>
            <person name="Labutti K."/>
            <person name="Salamov A."/>
            <person name="Andreopoulos B."/>
            <person name="Baker S."/>
            <person name="Barry K."/>
            <person name="Bills G."/>
            <person name="Bluhm B."/>
            <person name="Cannon C."/>
            <person name="Castanera R."/>
            <person name="Culley D."/>
            <person name="Daum C."/>
            <person name="Ezra D."/>
            <person name="Gonzalez J."/>
            <person name="Henrissat B."/>
            <person name="Kuo A."/>
            <person name="Liang C."/>
            <person name="Lipzen A."/>
            <person name="Lutzoni F."/>
            <person name="Magnuson J."/>
            <person name="Mondo S."/>
            <person name="Nolan M."/>
            <person name="Ohm R."/>
            <person name="Pangilinan J."/>
            <person name="Park H.-J."/>
            <person name="Ramirez L."/>
            <person name="Alfaro M."/>
            <person name="Sun H."/>
            <person name="Tritt A."/>
            <person name="Yoshinaga Y."/>
            <person name="Zwiers L.-H."/>
            <person name="Turgeon B."/>
            <person name="Goodwin S."/>
            <person name="Spatafora J."/>
            <person name="Crous P."/>
            <person name="Grigoriev I."/>
        </authorList>
    </citation>
    <scope>NUCLEOTIDE SEQUENCE</scope>
    <source>
        <strain evidence="1">ATCC 16933</strain>
    </source>
</reference>